<dbReference type="Gene3D" id="1.25.40.20">
    <property type="entry name" value="Ankyrin repeat-containing domain"/>
    <property type="match status" value="1"/>
</dbReference>
<dbReference type="InterPro" id="IPR002110">
    <property type="entry name" value="Ankyrin_rpt"/>
</dbReference>
<evidence type="ECO:0000313" key="4">
    <source>
        <dbReference type="EMBL" id="KAJ1358438.1"/>
    </source>
</evidence>
<dbReference type="SUPFAM" id="SSF48403">
    <property type="entry name" value="Ankyrin repeat"/>
    <property type="match status" value="1"/>
</dbReference>
<keyword evidence="2 3" id="KW-0040">ANK repeat</keyword>
<evidence type="ECO:0000256" key="3">
    <source>
        <dbReference type="PROSITE-ProRule" id="PRU00023"/>
    </source>
</evidence>
<dbReference type="PANTHER" id="PTHR24171">
    <property type="entry name" value="ANKYRIN REPEAT DOMAIN-CONTAINING PROTEIN 39-RELATED"/>
    <property type="match status" value="1"/>
</dbReference>
<evidence type="ECO:0000313" key="5">
    <source>
        <dbReference type="Proteomes" id="UP001196413"/>
    </source>
</evidence>
<organism evidence="4 5">
    <name type="scientific">Parelaphostrongylus tenuis</name>
    <name type="common">Meningeal worm</name>
    <dbReference type="NCBI Taxonomy" id="148309"/>
    <lineage>
        <taxon>Eukaryota</taxon>
        <taxon>Metazoa</taxon>
        <taxon>Ecdysozoa</taxon>
        <taxon>Nematoda</taxon>
        <taxon>Chromadorea</taxon>
        <taxon>Rhabditida</taxon>
        <taxon>Rhabditina</taxon>
        <taxon>Rhabditomorpha</taxon>
        <taxon>Strongyloidea</taxon>
        <taxon>Metastrongylidae</taxon>
        <taxon>Parelaphostrongylus</taxon>
    </lineage>
</organism>
<dbReference type="Proteomes" id="UP001196413">
    <property type="component" value="Unassembled WGS sequence"/>
</dbReference>
<keyword evidence="5" id="KW-1185">Reference proteome</keyword>
<evidence type="ECO:0000256" key="2">
    <source>
        <dbReference type="ARBA" id="ARBA00023043"/>
    </source>
</evidence>
<feature type="repeat" description="ANK" evidence="3">
    <location>
        <begin position="55"/>
        <end position="87"/>
    </location>
</feature>
<dbReference type="PANTHER" id="PTHR24171:SF10">
    <property type="entry name" value="ANKYRIN REPEAT DOMAIN-CONTAINING PROTEIN 29-LIKE"/>
    <property type="match status" value="1"/>
</dbReference>
<proteinExistence type="predicted"/>
<dbReference type="PROSITE" id="PS50297">
    <property type="entry name" value="ANK_REP_REGION"/>
    <property type="match status" value="1"/>
</dbReference>
<gene>
    <name evidence="4" type="ORF">KIN20_016864</name>
</gene>
<comment type="caution">
    <text evidence="4">The sequence shown here is derived from an EMBL/GenBank/DDBJ whole genome shotgun (WGS) entry which is preliminary data.</text>
</comment>
<sequence>MSRKRNLLPIDERHLESKIRQLCRTTRCDERHALDDITTVLCNFAPSLLFARDNSGKVPLHDAVERGQVCRVIQLLTFRSPVNVTDRNGNSPLSLAYSKNHAKMVRILLQAGANFCYLESSERRKPENQRKRRAFDVLSKHSRIVAGHMQRARRKVLRLLTEVRPASPCFTAPFSDGPDFTFNFHHTPTPNPPGGQYAYTLFLHVSSVKSETGNWQTRCWGGLRLAQAPFHNGRPLEPTSITERGDHMLFFIVPVDGSNTINVRICESELSRRLILGVQMVLLKRTPRENWSPSVNQYPPLEQAPMIGPY</sequence>
<name>A0AAD5QN85_PARTN</name>
<dbReference type="InterPro" id="IPR036770">
    <property type="entry name" value="Ankyrin_rpt-contain_sf"/>
</dbReference>
<feature type="repeat" description="ANK" evidence="3">
    <location>
        <begin position="88"/>
        <end position="120"/>
    </location>
</feature>
<dbReference type="EMBL" id="JAHQIW010003376">
    <property type="protein sequence ID" value="KAJ1358438.1"/>
    <property type="molecule type" value="Genomic_DNA"/>
</dbReference>
<evidence type="ECO:0000256" key="1">
    <source>
        <dbReference type="ARBA" id="ARBA00022737"/>
    </source>
</evidence>
<evidence type="ECO:0008006" key="6">
    <source>
        <dbReference type="Google" id="ProtNLM"/>
    </source>
</evidence>
<accession>A0AAD5QN85</accession>
<keyword evidence="1" id="KW-0677">Repeat</keyword>
<dbReference type="PROSITE" id="PS50088">
    <property type="entry name" value="ANK_REPEAT"/>
    <property type="match status" value="2"/>
</dbReference>
<protein>
    <recommendedName>
        <fullName evidence="6">ANK_REP_REGION domain-containing protein</fullName>
    </recommendedName>
</protein>
<dbReference type="Pfam" id="PF12796">
    <property type="entry name" value="Ank_2"/>
    <property type="match status" value="1"/>
</dbReference>
<dbReference type="AlphaFoldDB" id="A0AAD5QN85"/>
<dbReference type="SMART" id="SM00248">
    <property type="entry name" value="ANK"/>
    <property type="match status" value="2"/>
</dbReference>
<reference evidence="4" key="1">
    <citation type="submission" date="2021-06" db="EMBL/GenBank/DDBJ databases">
        <title>Parelaphostrongylus tenuis whole genome reference sequence.</title>
        <authorList>
            <person name="Garwood T.J."/>
            <person name="Larsen P.A."/>
            <person name="Fountain-Jones N.M."/>
            <person name="Garbe J.R."/>
            <person name="Macchietto M.G."/>
            <person name="Kania S.A."/>
            <person name="Gerhold R.W."/>
            <person name="Richards J.E."/>
            <person name="Wolf T.M."/>
        </authorList>
    </citation>
    <scope>NUCLEOTIDE SEQUENCE</scope>
    <source>
        <strain evidence="4">MNPRO001-30</strain>
        <tissue evidence="4">Meninges</tissue>
    </source>
</reference>